<evidence type="ECO:0000313" key="3">
    <source>
        <dbReference type="EMBL" id="MBB6506221.1"/>
    </source>
</evidence>
<dbReference type="Pfam" id="PF23666">
    <property type="entry name" value="Rcc01698_C"/>
    <property type="match status" value="1"/>
</dbReference>
<evidence type="ECO:0000313" key="4">
    <source>
        <dbReference type="Proteomes" id="UP000522313"/>
    </source>
</evidence>
<feature type="domain" description="Rcc01698-like C-terminal" evidence="2">
    <location>
        <begin position="469"/>
        <end position="561"/>
    </location>
</feature>
<evidence type="ECO:0008006" key="5">
    <source>
        <dbReference type="Google" id="ProtNLM"/>
    </source>
</evidence>
<name>A0A7X0MPH6_9SPHN</name>
<feature type="domain" description="Tip attachment protein J" evidence="1">
    <location>
        <begin position="230"/>
        <end position="375"/>
    </location>
</feature>
<dbReference type="InterPro" id="IPR056490">
    <property type="entry name" value="Rcc01698_C"/>
</dbReference>
<proteinExistence type="predicted"/>
<evidence type="ECO:0000259" key="1">
    <source>
        <dbReference type="Pfam" id="PF13550"/>
    </source>
</evidence>
<sequence>MATLVLTALGSAMGGPVGGAVGGVLGQAIDRRVLAPSRRRAGARLSDLKVQGSSYGTPLPRVFGTMRVAGCVIWATELAETRSVTRGGKGRPGVEGFRYAASFAVALSARPIVGIGRVWADGQLLRGAAGDWKLPVTMRLYHGDEAQTADPLIAALEPQAPAYRGTAYAVFEHLSLEAFGNRLPSLSFEVIGDAAAPTVGAVAAALGGAAVTGAGPDATLPGYATGAESVAGALELLATIAGGWWVPAGGAVRLADAPGAPVAIADDAAIAERRQPIETVPQRVRLACYDPARDYQIGVQQTTRPGGGWREDAQELPAALDAGQARGLAQAVLRRAERARVTRQVTLDATMIGVAPGDAVRCPGETAPWRVTRVEVDGQGVTLSLAALGGAAGVLPADAGRVRAAPDRAAAATVLVAAELPPLDEARGETMRLAVLANGAAPGWRGAALLTSDDDGATWQEAGGTAAPAVVGRLAAPVAAGTAWLVDRAATLEVELAHDALTLLSIDDAALDRGGNLALLDEELLQFRDAEQIAPRRWRLSTLLRGRRGSAAAAHGADARFALVERGCVATIALPHAQPGDTIRLLASGAGDPQPVTVTVALGGRSLAPPAPVRLRAVRDREGLDVRWVRRSRLGWRWRDDGDAPLGEESERYRVTIGTGAAARIVESDTPALTVPAALLPAGAMSVAVRQLGTLAASAATTSLIEGDGR</sequence>
<reference evidence="3 4" key="1">
    <citation type="submission" date="2020-08" db="EMBL/GenBank/DDBJ databases">
        <title>The Agave Microbiome: Exploring the role of microbial communities in plant adaptations to desert environments.</title>
        <authorList>
            <person name="Partida-Martinez L.P."/>
        </authorList>
    </citation>
    <scope>NUCLEOTIDE SEQUENCE [LARGE SCALE GENOMIC DNA]</scope>
    <source>
        <strain evidence="3 4">AS3.13</strain>
    </source>
</reference>
<dbReference type="Proteomes" id="UP000522313">
    <property type="component" value="Unassembled WGS sequence"/>
</dbReference>
<reference evidence="3 4" key="2">
    <citation type="submission" date="2020-08" db="EMBL/GenBank/DDBJ databases">
        <authorList>
            <person name="Partida-Martinez L."/>
            <person name="Huntemann M."/>
            <person name="Clum A."/>
            <person name="Wang J."/>
            <person name="Palaniappan K."/>
            <person name="Ritter S."/>
            <person name="Chen I.-M."/>
            <person name="Stamatis D."/>
            <person name="Reddy T."/>
            <person name="O'Malley R."/>
            <person name="Daum C."/>
            <person name="Shapiro N."/>
            <person name="Ivanova N."/>
            <person name="Kyrpides N."/>
            <person name="Woyke T."/>
        </authorList>
    </citation>
    <scope>NUCLEOTIDE SEQUENCE [LARGE SCALE GENOMIC DNA]</scope>
    <source>
        <strain evidence="3 4">AS3.13</strain>
    </source>
</reference>
<comment type="caution">
    <text evidence="3">The sequence shown here is derived from an EMBL/GenBank/DDBJ whole genome shotgun (WGS) entry which is preliminary data.</text>
</comment>
<dbReference type="InterPro" id="IPR032876">
    <property type="entry name" value="J_dom"/>
</dbReference>
<dbReference type="AlphaFoldDB" id="A0A7X0MPH6"/>
<dbReference type="RefSeq" id="WP_184507668.1">
    <property type="nucleotide sequence ID" value="NZ_JACHBT010000019.1"/>
</dbReference>
<organism evidence="3 4">
    <name type="scientific">Sphingomonas endophytica</name>
    <dbReference type="NCBI Taxonomy" id="869719"/>
    <lineage>
        <taxon>Bacteria</taxon>
        <taxon>Pseudomonadati</taxon>
        <taxon>Pseudomonadota</taxon>
        <taxon>Alphaproteobacteria</taxon>
        <taxon>Sphingomonadales</taxon>
        <taxon>Sphingomonadaceae</taxon>
        <taxon>Sphingomonas</taxon>
    </lineage>
</organism>
<evidence type="ECO:0000259" key="2">
    <source>
        <dbReference type="Pfam" id="PF23666"/>
    </source>
</evidence>
<dbReference type="EMBL" id="JACHBT010000019">
    <property type="protein sequence ID" value="MBB6506221.1"/>
    <property type="molecule type" value="Genomic_DNA"/>
</dbReference>
<accession>A0A7X0MPH6</accession>
<protein>
    <recommendedName>
        <fullName evidence="5">Tip attachment protein J domain-containing protein</fullName>
    </recommendedName>
</protein>
<dbReference type="Pfam" id="PF13550">
    <property type="entry name" value="Phage-tail_3"/>
    <property type="match status" value="1"/>
</dbReference>
<gene>
    <name evidence="3" type="ORF">F4693_003218</name>
</gene>